<feature type="domain" description="Xylose isomerase-like TIM barrel" evidence="1">
    <location>
        <begin position="49"/>
        <end position="289"/>
    </location>
</feature>
<dbReference type="InterPro" id="IPR003848">
    <property type="entry name" value="DUF218"/>
</dbReference>
<organism evidence="3 4">
    <name type="scientific">Niabella pedocola</name>
    <dbReference type="NCBI Taxonomy" id="1752077"/>
    <lineage>
        <taxon>Bacteria</taxon>
        <taxon>Pseudomonadati</taxon>
        <taxon>Bacteroidota</taxon>
        <taxon>Chitinophagia</taxon>
        <taxon>Chitinophagales</taxon>
        <taxon>Chitinophagaceae</taxon>
        <taxon>Niabella</taxon>
    </lineage>
</organism>
<proteinExistence type="predicted"/>
<sequence length="689" mass="77039">MKPTITLRKGMFILLLFVYQTAFTQPGFPKPLRLGFNIGMDKVTAEGMKAAKAAGIDCIEVGMGGIVDTARNFLKQDDAFLEIAGRARKAADEAGIQIWSVHMPYGKNIDLSLGDEAERKAVVAMHTRVLKYVAVLNPHIILFHPSWFLNRDERPLRKKQLVQSVQELNPLVKQQGALMVIENMLGPELQHGPVRERPLLRTVEEAVEVMNLLPPDVYSAIDLNHIKYPEKLILAMGSRLKTLHVADGTGREENHYFPCNGKGENNWVAILQALDQVHYDGPFLYESHASDVAAYKSCYQSLYAAAFSTGTGFAATLQQKNFPLTGQLETLKTTPAFQTGMKTITQNYAAQLQQAIQNCTDRTCLAAAFSLTPEQIRLTGDSWVKEYPRNAGLKALVATLKKKETYYRLHPLKDTAYLRQVWENEAGNINRIFSIYIKGDTPRYPKIDSIRFGIKDKAYPKTLKDYLAQVANDVALPATPLRAAIRVLELNGRYEAARFEPLQAGLNQAPIRQLKKTNWSRYAYSLILVPGLGPEDPAVTLDSGGARRCRDAAELYKKGMAPFIVVSGGNVHPFLTPYNEAVEMKRYLTQVMGIPETAVFIEPHARHTTTNIRNTNRMIYRFQIPAGKPVLIATDASQTNYIRGNMTRTAQRDLGYLPYSNMQSIGPEQTAYYPNKESLQTDAADPLDP</sequence>
<dbReference type="InterPro" id="IPR014729">
    <property type="entry name" value="Rossmann-like_a/b/a_fold"/>
</dbReference>
<dbReference type="EMBL" id="JAJNEC010000002">
    <property type="protein sequence ID" value="MCD2421313.1"/>
    <property type="molecule type" value="Genomic_DNA"/>
</dbReference>
<accession>A0ABS8PM51</accession>
<evidence type="ECO:0000259" key="1">
    <source>
        <dbReference type="Pfam" id="PF01261"/>
    </source>
</evidence>
<evidence type="ECO:0000313" key="4">
    <source>
        <dbReference type="Proteomes" id="UP001199816"/>
    </source>
</evidence>
<dbReference type="SUPFAM" id="SSF51658">
    <property type="entry name" value="Xylose isomerase-like"/>
    <property type="match status" value="1"/>
</dbReference>
<dbReference type="PANTHER" id="PTHR12110:SF53">
    <property type="entry name" value="BLR5974 PROTEIN"/>
    <property type="match status" value="1"/>
</dbReference>
<dbReference type="InterPro" id="IPR036237">
    <property type="entry name" value="Xyl_isomerase-like_sf"/>
</dbReference>
<keyword evidence="4" id="KW-1185">Reference proteome</keyword>
<dbReference type="RefSeq" id="WP_231002219.1">
    <property type="nucleotide sequence ID" value="NZ_JAJNEC010000002.1"/>
</dbReference>
<dbReference type="Pfam" id="PF02698">
    <property type="entry name" value="DUF218"/>
    <property type="match status" value="1"/>
</dbReference>
<dbReference type="PANTHER" id="PTHR12110">
    <property type="entry name" value="HYDROXYPYRUVATE ISOMERASE"/>
    <property type="match status" value="1"/>
</dbReference>
<protein>
    <submittedName>
        <fullName evidence="3">TIM barrel protein</fullName>
    </submittedName>
</protein>
<dbReference type="Proteomes" id="UP001199816">
    <property type="component" value="Unassembled WGS sequence"/>
</dbReference>
<feature type="domain" description="DUF218" evidence="2">
    <location>
        <begin position="527"/>
        <end position="649"/>
    </location>
</feature>
<dbReference type="CDD" id="cd06259">
    <property type="entry name" value="YdcF-like"/>
    <property type="match status" value="1"/>
</dbReference>
<dbReference type="Pfam" id="PF01261">
    <property type="entry name" value="AP_endonuc_2"/>
    <property type="match status" value="1"/>
</dbReference>
<dbReference type="InterPro" id="IPR050312">
    <property type="entry name" value="IolE/XylAMocC-like"/>
</dbReference>
<reference evidence="3 4" key="1">
    <citation type="submission" date="2021-11" db="EMBL/GenBank/DDBJ databases">
        <title>Genomic of Niabella pedocola.</title>
        <authorList>
            <person name="Wu T."/>
        </authorList>
    </citation>
    <scope>NUCLEOTIDE SEQUENCE [LARGE SCALE GENOMIC DNA]</scope>
    <source>
        <strain evidence="3 4">JCM 31011</strain>
    </source>
</reference>
<dbReference type="InterPro" id="IPR013022">
    <property type="entry name" value="Xyl_isomerase-like_TIM-brl"/>
</dbReference>
<dbReference type="Gene3D" id="3.20.20.150">
    <property type="entry name" value="Divalent-metal-dependent TIM barrel enzymes"/>
    <property type="match status" value="1"/>
</dbReference>
<comment type="caution">
    <text evidence="3">The sequence shown here is derived from an EMBL/GenBank/DDBJ whole genome shotgun (WGS) entry which is preliminary data.</text>
</comment>
<evidence type="ECO:0000259" key="2">
    <source>
        <dbReference type="Pfam" id="PF02698"/>
    </source>
</evidence>
<evidence type="ECO:0000313" key="3">
    <source>
        <dbReference type="EMBL" id="MCD2421313.1"/>
    </source>
</evidence>
<gene>
    <name evidence="3" type="ORF">LQ567_00965</name>
</gene>
<name>A0ABS8PM51_9BACT</name>
<dbReference type="Gene3D" id="3.40.50.620">
    <property type="entry name" value="HUPs"/>
    <property type="match status" value="1"/>
</dbReference>